<gene>
    <name evidence="8" type="ORF">SeMB42_g05710</name>
</gene>
<keyword evidence="3 7" id="KW-0812">Transmembrane</keyword>
<dbReference type="InterPro" id="IPR028945">
    <property type="entry name" value="Get1"/>
</dbReference>
<keyword evidence="4" id="KW-0256">Endoplasmic reticulum</keyword>
<reference evidence="8 9" key="1">
    <citation type="journal article" date="2019" name="Sci. Rep.">
        <title>Comparative genomics of chytrid fungi reveal insights into the obligate biotrophic and pathogenic lifestyle of Synchytrium endobioticum.</title>
        <authorList>
            <person name="van de Vossenberg B.T.L.H."/>
            <person name="Warris S."/>
            <person name="Nguyen H.D.T."/>
            <person name="van Gent-Pelzer M.P.E."/>
            <person name="Joly D.L."/>
            <person name="van de Geest H.C."/>
            <person name="Bonants P.J.M."/>
            <person name="Smith D.S."/>
            <person name="Levesque C.A."/>
            <person name="van der Lee T.A.J."/>
        </authorList>
    </citation>
    <scope>NUCLEOTIDE SEQUENCE [LARGE SCALE GENOMIC DNA]</scope>
    <source>
        <strain evidence="8 9">MB42</strain>
    </source>
</reference>
<dbReference type="AlphaFoldDB" id="A0A507CPT7"/>
<evidence type="ECO:0000256" key="7">
    <source>
        <dbReference type="SAM" id="Phobius"/>
    </source>
</evidence>
<dbReference type="EMBL" id="QEAN01000283">
    <property type="protein sequence ID" value="TPX41149.1"/>
    <property type="molecule type" value="Genomic_DNA"/>
</dbReference>
<keyword evidence="6 7" id="KW-0472">Membrane</keyword>
<evidence type="ECO:0000313" key="9">
    <source>
        <dbReference type="Proteomes" id="UP000317494"/>
    </source>
</evidence>
<dbReference type="Pfam" id="PF04420">
    <property type="entry name" value="CHD5"/>
    <property type="match status" value="1"/>
</dbReference>
<keyword evidence="5 7" id="KW-1133">Transmembrane helix</keyword>
<feature type="transmembrane region" description="Helical" evidence="7">
    <location>
        <begin position="106"/>
        <end position="123"/>
    </location>
</feature>
<dbReference type="InterPro" id="IPR029012">
    <property type="entry name" value="Helix_hairpin_bin_sf"/>
</dbReference>
<evidence type="ECO:0000256" key="2">
    <source>
        <dbReference type="ARBA" id="ARBA00010799"/>
    </source>
</evidence>
<organism evidence="8 9">
    <name type="scientific">Synchytrium endobioticum</name>
    <dbReference type="NCBI Taxonomy" id="286115"/>
    <lineage>
        <taxon>Eukaryota</taxon>
        <taxon>Fungi</taxon>
        <taxon>Fungi incertae sedis</taxon>
        <taxon>Chytridiomycota</taxon>
        <taxon>Chytridiomycota incertae sedis</taxon>
        <taxon>Chytridiomycetes</taxon>
        <taxon>Synchytriales</taxon>
        <taxon>Synchytriaceae</taxon>
        <taxon>Synchytrium</taxon>
    </lineage>
</organism>
<evidence type="ECO:0000256" key="5">
    <source>
        <dbReference type="ARBA" id="ARBA00022989"/>
    </source>
</evidence>
<dbReference type="PANTHER" id="PTHR42650">
    <property type="entry name" value="TAIL-ANCHORED PROTEIN INSERTION RECEPTOR WRB"/>
    <property type="match status" value="1"/>
</dbReference>
<comment type="caution">
    <text evidence="8">The sequence shown here is derived from an EMBL/GenBank/DDBJ whole genome shotgun (WGS) entry which is preliminary data.</text>
</comment>
<dbReference type="Proteomes" id="UP000317494">
    <property type="component" value="Unassembled WGS sequence"/>
</dbReference>
<dbReference type="GO" id="GO:0005789">
    <property type="term" value="C:endoplasmic reticulum membrane"/>
    <property type="evidence" value="ECO:0007669"/>
    <property type="project" value="UniProtKB-SubCell"/>
</dbReference>
<dbReference type="GO" id="GO:0071816">
    <property type="term" value="P:tail-anchored membrane protein insertion into ER membrane"/>
    <property type="evidence" value="ECO:0007669"/>
    <property type="project" value="InterPro"/>
</dbReference>
<keyword evidence="9" id="KW-1185">Reference proteome</keyword>
<feature type="transmembrane region" description="Helical" evidence="7">
    <location>
        <begin position="135"/>
        <end position="161"/>
    </location>
</feature>
<name>A0A507CPT7_9FUNG</name>
<dbReference type="Gene3D" id="1.10.287.660">
    <property type="entry name" value="Helix hairpin bin"/>
    <property type="match status" value="1"/>
</dbReference>
<sequence length="174" mass="20278">MVLPLITVLVCAVLLQLLQHIGYGFIAKAAFHLYKTTFHAGASRRIHALKKKVMTLRHDLTNTSAQDEFARWAKLKRSLDKSVAEFETLSKEQSFSRTVFETQVSWCLRIFMWIAQFILMSMYRYEPIFYIPEGWLGPFTFLLAFPFAPKGSVSVYCWFYACKNVTRRLLQGFQ</sequence>
<evidence type="ECO:0000256" key="4">
    <source>
        <dbReference type="ARBA" id="ARBA00022824"/>
    </source>
</evidence>
<dbReference type="GO" id="GO:0043495">
    <property type="term" value="F:protein-membrane adaptor activity"/>
    <property type="evidence" value="ECO:0007669"/>
    <property type="project" value="TreeGrafter"/>
</dbReference>
<feature type="transmembrane region" description="Helical" evidence="7">
    <location>
        <begin position="6"/>
        <end position="26"/>
    </location>
</feature>
<comment type="similarity">
    <text evidence="2">Belongs to the WRB/GET1 family.</text>
</comment>
<dbReference type="VEuPathDB" id="FungiDB:SeMB42_g05710"/>
<evidence type="ECO:0000256" key="3">
    <source>
        <dbReference type="ARBA" id="ARBA00022692"/>
    </source>
</evidence>
<comment type="subcellular location">
    <subcellularLocation>
        <location evidence="1">Endoplasmic reticulum membrane</location>
        <topology evidence="1">Multi-pass membrane protein</topology>
    </subcellularLocation>
</comment>
<proteinExistence type="inferred from homology"/>
<evidence type="ECO:0000256" key="6">
    <source>
        <dbReference type="ARBA" id="ARBA00023136"/>
    </source>
</evidence>
<evidence type="ECO:0008006" key="10">
    <source>
        <dbReference type="Google" id="ProtNLM"/>
    </source>
</evidence>
<accession>A0A507CPT7</accession>
<evidence type="ECO:0000313" key="8">
    <source>
        <dbReference type="EMBL" id="TPX41149.1"/>
    </source>
</evidence>
<dbReference type="STRING" id="286115.A0A507CPT7"/>
<dbReference type="GO" id="GO:0043529">
    <property type="term" value="C:GET complex"/>
    <property type="evidence" value="ECO:0007669"/>
    <property type="project" value="TreeGrafter"/>
</dbReference>
<protein>
    <recommendedName>
        <fullName evidence="10">Guided entry of tail-anchored proteins 1</fullName>
    </recommendedName>
</protein>
<dbReference type="PANTHER" id="PTHR42650:SF1">
    <property type="entry name" value="GUIDED ENTRY OF TAIL-ANCHORED PROTEINS FACTOR 1"/>
    <property type="match status" value="1"/>
</dbReference>
<evidence type="ECO:0000256" key="1">
    <source>
        <dbReference type="ARBA" id="ARBA00004477"/>
    </source>
</evidence>